<dbReference type="RefSeq" id="WP_092074858.1">
    <property type="nucleotide sequence ID" value="NZ_FNHB01000013.1"/>
</dbReference>
<evidence type="ECO:0000256" key="6">
    <source>
        <dbReference type="SAM" id="Phobius"/>
    </source>
</evidence>
<sequence length="89" mass="9616">MLGLIRIGAYLLSGFTIWHFFDGSGIDGTSLVQRLALDSAHGMIFGVCAGVSQYTGVDVSLIRFAWALSCLYRGLGIILYILAFIIMPA</sequence>
<dbReference type="OrthoDB" id="9815286at2"/>
<evidence type="ECO:0000259" key="7">
    <source>
        <dbReference type="Pfam" id="PF04024"/>
    </source>
</evidence>
<name>A0A1G9Z8S3_9FIRM</name>
<keyword evidence="5 6" id="KW-0472">Membrane</keyword>
<dbReference type="PANTHER" id="PTHR33885">
    <property type="entry name" value="PHAGE SHOCK PROTEIN C"/>
    <property type="match status" value="1"/>
</dbReference>
<evidence type="ECO:0000313" key="8">
    <source>
        <dbReference type="EMBL" id="SDN17221.1"/>
    </source>
</evidence>
<dbReference type="InterPro" id="IPR007168">
    <property type="entry name" value="Phageshock_PspC_N"/>
</dbReference>
<keyword evidence="2" id="KW-1003">Cell membrane</keyword>
<keyword evidence="9" id="KW-1185">Reference proteome</keyword>
<evidence type="ECO:0000313" key="9">
    <source>
        <dbReference type="Proteomes" id="UP000214880"/>
    </source>
</evidence>
<keyword evidence="4 6" id="KW-1133">Transmembrane helix</keyword>
<dbReference type="InterPro" id="IPR052027">
    <property type="entry name" value="PspC"/>
</dbReference>
<organism evidence="8 9">
    <name type="scientific">Dendrosporobacter quercicolus</name>
    <dbReference type="NCBI Taxonomy" id="146817"/>
    <lineage>
        <taxon>Bacteria</taxon>
        <taxon>Bacillati</taxon>
        <taxon>Bacillota</taxon>
        <taxon>Negativicutes</taxon>
        <taxon>Selenomonadales</taxon>
        <taxon>Sporomusaceae</taxon>
        <taxon>Dendrosporobacter</taxon>
    </lineage>
</organism>
<comment type="subcellular location">
    <subcellularLocation>
        <location evidence="1">Cell membrane</location>
        <topology evidence="1">Single-pass membrane protein</topology>
    </subcellularLocation>
</comment>
<evidence type="ECO:0000256" key="5">
    <source>
        <dbReference type="ARBA" id="ARBA00023136"/>
    </source>
</evidence>
<dbReference type="PANTHER" id="PTHR33885:SF3">
    <property type="entry name" value="PHAGE SHOCK PROTEIN C"/>
    <property type="match status" value="1"/>
</dbReference>
<dbReference type="AlphaFoldDB" id="A0A1G9Z8S3"/>
<proteinExistence type="predicted"/>
<keyword evidence="3 6" id="KW-0812">Transmembrane</keyword>
<gene>
    <name evidence="8" type="ORF">SAMN04488502_11367</name>
</gene>
<dbReference type="EMBL" id="FNHB01000013">
    <property type="protein sequence ID" value="SDN17221.1"/>
    <property type="molecule type" value="Genomic_DNA"/>
</dbReference>
<protein>
    <submittedName>
        <fullName evidence="8">Phage shock protein C (PspC) family protein</fullName>
    </submittedName>
</protein>
<dbReference type="Proteomes" id="UP000214880">
    <property type="component" value="Unassembled WGS sequence"/>
</dbReference>
<feature type="transmembrane region" description="Helical" evidence="6">
    <location>
        <begin position="64"/>
        <end position="87"/>
    </location>
</feature>
<dbReference type="STRING" id="146817.SAMN04488502_11367"/>
<dbReference type="Pfam" id="PF04024">
    <property type="entry name" value="PspC"/>
    <property type="match status" value="1"/>
</dbReference>
<evidence type="ECO:0000256" key="2">
    <source>
        <dbReference type="ARBA" id="ARBA00022475"/>
    </source>
</evidence>
<reference evidence="8 9" key="1">
    <citation type="submission" date="2016-10" db="EMBL/GenBank/DDBJ databases">
        <authorList>
            <person name="de Groot N.N."/>
        </authorList>
    </citation>
    <scope>NUCLEOTIDE SEQUENCE [LARGE SCALE GENOMIC DNA]</scope>
    <source>
        <strain evidence="8 9">DSM 1736</strain>
    </source>
</reference>
<feature type="domain" description="Phage shock protein PspC N-terminal" evidence="7">
    <location>
        <begin position="34"/>
        <end position="88"/>
    </location>
</feature>
<accession>A0A1G9Z8S3</accession>
<evidence type="ECO:0000256" key="1">
    <source>
        <dbReference type="ARBA" id="ARBA00004162"/>
    </source>
</evidence>
<evidence type="ECO:0000256" key="4">
    <source>
        <dbReference type="ARBA" id="ARBA00022989"/>
    </source>
</evidence>
<dbReference type="GO" id="GO:0005886">
    <property type="term" value="C:plasma membrane"/>
    <property type="evidence" value="ECO:0007669"/>
    <property type="project" value="UniProtKB-SubCell"/>
</dbReference>
<evidence type="ECO:0000256" key="3">
    <source>
        <dbReference type="ARBA" id="ARBA00022692"/>
    </source>
</evidence>